<proteinExistence type="predicted"/>
<dbReference type="OrthoDB" id="5195601at2"/>
<keyword evidence="1" id="KW-0812">Transmembrane</keyword>
<dbReference type="KEGG" id="mcun:NCTC10297_01414"/>
<dbReference type="Proteomes" id="UP000274100">
    <property type="component" value="Chromosome"/>
</dbReference>
<gene>
    <name evidence="2" type="ORF">NCTC10297_01414</name>
</gene>
<keyword evidence="1" id="KW-0472">Membrane</keyword>
<sequence length="146" mass="15776">MNRDTLRTIHKIAAICATLLIASFWGSTLISELFLSQSVVVTVKNAISYAVFLLIIAMAVTGATGFKMGGKSKHAKIVAKKKRMPIIAANGLLILLPSAFYLCYKANLGAFDGYFYFVQGLELLAGAVNLTLMVLSIKDGMGIRKK</sequence>
<evidence type="ECO:0000256" key="1">
    <source>
        <dbReference type="SAM" id="Phobius"/>
    </source>
</evidence>
<feature type="transmembrane region" description="Helical" evidence="1">
    <location>
        <begin position="46"/>
        <end position="66"/>
    </location>
</feature>
<feature type="transmembrane region" description="Helical" evidence="1">
    <location>
        <begin position="12"/>
        <end position="34"/>
    </location>
</feature>
<evidence type="ECO:0000313" key="3">
    <source>
        <dbReference type="Proteomes" id="UP000274100"/>
    </source>
</evidence>
<protein>
    <recommendedName>
        <fullName evidence="4">Transmembrane protein</fullName>
    </recommendedName>
</protein>
<dbReference type="AlphaFoldDB" id="A0A448GXJ9"/>
<reference evidence="2 3" key="1">
    <citation type="submission" date="2018-12" db="EMBL/GenBank/DDBJ databases">
        <authorList>
            <consortium name="Pathogen Informatics"/>
        </authorList>
    </citation>
    <scope>NUCLEOTIDE SEQUENCE [LARGE SCALE GENOMIC DNA]</scope>
    <source>
        <strain evidence="2 3">NCTC10297</strain>
    </source>
</reference>
<name>A0A448GXJ9_9GAMM</name>
<evidence type="ECO:0000313" key="2">
    <source>
        <dbReference type="EMBL" id="VEG13449.1"/>
    </source>
</evidence>
<keyword evidence="1" id="KW-1133">Transmembrane helix</keyword>
<accession>A0A448GXJ9</accession>
<organism evidence="2 3">
    <name type="scientific">Moraxella cuniculi</name>
    <dbReference type="NCBI Taxonomy" id="34061"/>
    <lineage>
        <taxon>Bacteria</taxon>
        <taxon>Pseudomonadati</taxon>
        <taxon>Pseudomonadota</taxon>
        <taxon>Gammaproteobacteria</taxon>
        <taxon>Moraxellales</taxon>
        <taxon>Moraxellaceae</taxon>
        <taxon>Moraxella</taxon>
    </lineage>
</organism>
<feature type="transmembrane region" description="Helical" evidence="1">
    <location>
        <begin position="86"/>
        <end position="102"/>
    </location>
</feature>
<dbReference type="RefSeq" id="WP_126331037.1">
    <property type="nucleotide sequence ID" value="NZ_LR134343.1"/>
</dbReference>
<feature type="transmembrane region" description="Helical" evidence="1">
    <location>
        <begin position="114"/>
        <end position="137"/>
    </location>
</feature>
<evidence type="ECO:0008006" key="4">
    <source>
        <dbReference type="Google" id="ProtNLM"/>
    </source>
</evidence>
<dbReference type="EMBL" id="LR134343">
    <property type="protein sequence ID" value="VEG13449.1"/>
    <property type="molecule type" value="Genomic_DNA"/>
</dbReference>